<keyword evidence="1" id="KW-0378">Hydrolase</keyword>
<dbReference type="OrthoDB" id="408152at2759"/>
<protein>
    <submittedName>
        <fullName evidence="1">P-loop containing nucleoside triphosphate hydrolase protein</fullName>
    </submittedName>
</protein>
<dbReference type="PANTHER" id="PTHR36978:SF4">
    <property type="entry name" value="P-LOOP CONTAINING NUCLEOSIDE TRIPHOSPHATE HYDROLASE PROTEIN"/>
    <property type="match status" value="1"/>
</dbReference>
<dbReference type="AlphaFoldDB" id="A0A5N6TSI1"/>
<sequence length="281" mass="31899">MSREIDRLIQPAASSKPKKMKVIIPSCSRTGTLGLLAAMRTLGYTPYHMTEACFSGNAHMKILEEGVIAQHNRFSGIKRYERPDFDKWLRDFDCFIELPSYLGQEALEVYAQDPDVKFILTERDPDKWVKSVNSTVAKVVSMANSFPVNILKHFESTLFHFFRLNVTMYRAISDATSPGDPENEAALRRNYVEYIKLAKSILPEDRLLVVKLEDGLGWEQICPFLGLPIPDQEYPRGNEPEKFQKLVESHLGPKLQAATLRLGSLVVGAVGIAGYVWWKYL</sequence>
<evidence type="ECO:0000313" key="1">
    <source>
        <dbReference type="EMBL" id="KAE8149316.1"/>
    </source>
</evidence>
<evidence type="ECO:0000313" key="2">
    <source>
        <dbReference type="Proteomes" id="UP000325780"/>
    </source>
</evidence>
<keyword evidence="2" id="KW-1185">Reference proteome</keyword>
<dbReference type="Gene3D" id="3.40.50.300">
    <property type="entry name" value="P-loop containing nucleotide triphosphate hydrolases"/>
    <property type="match status" value="1"/>
</dbReference>
<dbReference type="SUPFAM" id="SSF52540">
    <property type="entry name" value="P-loop containing nucleoside triphosphate hydrolases"/>
    <property type="match status" value="1"/>
</dbReference>
<dbReference type="PANTHER" id="PTHR36978">
    <property type="entry name" value="P-LOOP CONTAINING NUCLEOTIDE TRIPHOSPHATE HYDROLASE"/>
    <property type="match status" value="1"/>
</dbReference>
<accession>A0A5N6TSI1</accession>
<organism evidence="1 2">
    <name type="scientific">Aspergillus avenaceus</name>
    <dbReference type="NCBI Taxonomy" id="36643"/>
    <lineage>
        <taxon>Eukaryota</taxon>
        <taxon>Fungi</taxon>
        <taxon>Dikarya</taxon>
        <taxon>Ascomycota</taxon>
        <taxon>Pezizomycotina</taxon>
        <taxon>Eurotiomycetes</taxon>
        <taxon>Eurotiomycetidae</taxon>
        <taxon>Eurotiales</taxon>
        <taxon>Aspergillaceae</taxon>
        <taxon>Aspergillus</taxon>
        <taxon>Aspergillus subgen. Circumdati</taxon>
    </lineage>
</organism>
<reference evidence="1 2" key="1">
    <citation type="submission" date="2019-04" db="EMBL/GenBank/DDBJ databases">
        <title>Friends and foes A comparative genomics study of 23 Aspergillus species from section Flavi.</title>
        <authorList>
            <consortium name="DOE Joint Genome Institute"/>
            <person name="Kjaerbolling I."/>
            <person name="Vesth T."/>
            <person name="Frisvad J.C."/>
            <person name="Nybo J.L."/>
            <person name="Theobald S."/>
            <person name="Kildgaard S."/>
            <person name="Isbrandt T."/>
            <person name="Kuo A."/>
            <person name="Sato A."/>
            <person name="Lyhne E.K."/>
            <person name="Kogle M.E."/>
            <person name="Wiebenga A."/>
            <person name="Kun R.S."/>
            <person name="Lubbers R.J."/>
            <person name="Makela M.R."/>
            <person name="Barry K."/>
            <person name="Chovatia M."/>
            <person name="Clum A."/>
            <person name="Daum C."/>
            <person name="Haridas S."/>
            <person name="He G."/>
            <person name="LaButti K."/>
            <person name="Lipzen A."/>
            <person name="Mondo S."/>
            <person name="Riley R."/>
            <person name="Salamov A."/>
            <person name="Simmons B.A."/>
            <person name="Magnuson J.K."/>
            <person name="Henrissat B."/>
            <person name="Mortensen U.H."/>
            <person name="Larsen T.O."/>
            <person name="Devries R.P."/>
            <person name="Grigoriev I.V."/>
            <person name="Machida M."/>
            <person name="Baker S.E."/>
            <person name="Andersen M.R."/>
        </authorList>
    </citation>
    <scope>NUCLEOTIDE SEQUENCE [LARGE SCALE GENOMIC DNA]</scope>
    <source>
        <strain evidence="1 2">IBT 18842</strain>
    </source>
</reference>
<dbReference type="InterPro" id="IPR027417">
    <property type="entry name" value="P-loop_NTPase"/>
</dbReference>
<dbReference type="Pfam" id="PF17784">
    <property type="entry name" value="Sulfotransfer_4"/>
    <property type="match status" value="1"/>
</dbReference>
<dbReference type="InterPro" id="IPR040632">
    <property type="entry name" value="Sulfotransfer_4"/>
</dbReference>
<dbReference type="GO" id="GO:0016787">
    <property type="term" value="F:hydrolase activity"/>
    <property type="evidence" value="ECO:0007669"/>
    <property type="project" value="UniProtKB-KW"/>
</dbReference>
<dbReference type="EMBL" id="ML742127">
    <property type="protein sequence ID" value="KAE8149316.1"/>
    <property type="molecule type" value="Genomic_DNA"/>
</dbReference>
<proteinExistence type="predicted"/>
<dbReference type="Proteomes" id="UP000325780">
    <property type="component" value="Unassembled WGS sequence"/>
</dbReference>
<gene>
    <name evidence="1" type="ORF">BDV25DRAFT_167911</name>
</gene>
<name>A0A5N6TSI1_ASPAV</name>